<accession>A0A0L8HZ59</accession>
<protein>
    <submittedName>
        <fullName evidence="1">Uncharacterized protein</fullName>
    </submittedName>
</protein>
<proteinExistence type="predicted"/>
<evidence type="ECO:0000313" key="1">
    <source>
        <dbReference type="EMBL" id="KOF94528.1"/>
    </source>
</evidence>
<dbReference type="EMBL" id="KQ416941">
    <property type="protein sequence ID" value="KOF94528.1"/>
    <property type="molecule type" value="Genomic_DNA"/>
</dbReference>
<gene>
    <name evidence="1" type="ORF">OCBIM_22001523mg</name>
</gene>
<dbReference type="AlphaFoldDB" id="A0A0L8HZ59"/>
<sequence>MYVYTRTHDFQYSIKIMILYCFLSHFAKSVVLSPNNIFLYTIIYSSPFLIIYYF</sequence>
<organism evidence="1">
    <name type="scientific">Octopus bimaculoides</name>
    <name type="common">California two-spotted octopus</name>
    <dbReference type="NCBI Taxonomy" id="37653"/>
    <lineage>
        <taxon>Eukaryota</taxon>
        <taxon>Metazoa</taxon>
        <taxon>Spiralia</taxon>
        <taxon>Lophotrochozoa</taxon>
        <taxon>Mollusca</taxon>
        <taxon>Cephalopoda</taxon>
        <taxon>Coleoidea</taxon>
        <taxon>Octopodiformes</taxon>
        <taxon>Octopoda</taxon>
        <taxon>Incirrata</taxon>
        <taxon>Octopodidae</taxon>
        <taxon>Octopus</taxon>
    </lineage>
</organism>
<reference evidence="1" key="1">
    <citation type="submission" date="2015-07" db="EMBL/GenBank/DDBJ databases">
        <title>MeaNS - Measles Nucleotide Surveillance Program.</title>
        <authorList>
            <person name="Tran T."/>
            <person name="Druce J."/>
        </authorList>
    </citation>
    <scope>NUCLEOTIDE SEQUENCE</scope>
    <source>
        <strain evidence="1">UCB-OBI-ISO-001</strain>
        <tissue evidence="1">Gonad</tissue>
    </source>
</reference>
<name>A0A0L8HZ59_OCTBM</name>